<organism evidence="2 3">
    <name type="scientific">Pseudidiomarina woesei</name>
    <dbReference type="NCBI Taxonomy" id="1381080"/>
    <lineage>
        <taxon>Bacteria</taxon>
        <taxon>Pseudomonadati</taxon>
        <taxon>Pseudomonadota</taxon>
        <taxon>Gammaproteobacteria</taxon>
        <taxon>Alteromonadales</taxon>
        <taxon>Idiomarinaceae</taxon>
        <taxon>Pseudidiomarina</taxon>
    </lineage>
</organism>
<gene>
    <name evidence="2" type="ORF">Ga0061064_1023</name>
</gene>
<protein>
    <recommendedName>
        <fullName evidence="4">Lipoprotein</fullName>
    </recommendedName>
</protein>
<dbReference type="PROSITE" id="PS51257">
    <property type="entry name" value="PROKAR_LIPOPROTEIN"/>
    <property type="match status" value="1"/>
</dbReference>
<evidence type="ECO:0008006" key="4">
    <source>
        <dbReference type="Google" id="ProtNLM"/>
    </source>
</evidence>
<dbReference type="Proteomes" id="UP000182598">
    <property type="component" value="Unassembled WGS sequence"/>
</dbReference>
<dbReference type="AlphaFoldDB" id="A0A0K6H1H9"/>
<name>A0A0K6H1H9_9GAMM</name>
<feature type="chain" id="PRO_5005503920" description="Lipoprotein" evidence="1">
    <location>
        <begin position="19"/>
        <end position="282"/>
    </location>
</feature>
<reference evidence="3" key="1">
    <citation type="submission" date="2015-08" db="EMBL/GenBank/DDBJ databases">
        <authorList>
            <person name="Varghese N."/>
        </authorList>
    </citation>
    <scope>NUCLEOTIDE SEQUENCE [LARGE SCALE GENOMIC DNA]</scope>
    <source>
        <strain evidence="3">DSM 27808</strain>
    </source>
</reference>
<dbReference type="EMBL" id="CYHB01000002">
    <property type="protein sequence ID" value="CUA84848.1"/>
    <property type="molecule type" value="Genomic_DNA"/>
</dbReference>
<evidence type="ECO:0000313" key="3">
    <source>
        <dbReference type="Proteomes" id="UP000182598"/>
    </source>
</evidence>
<evidence type="ECO:0000256" key="1">
    <source>
        <dbReference type="SAM" id="SignalP"/>
    </source>
</evidence>
<sequence length="282" mass="30986">MRKFLFISCVIFLTGCSAAPHFQTPAPAANAEQALNYKLFENPAIKASSHVQVHLDEAKDITYVQNFGGGGVAVGVAFGPLGVLANISMIQAETDADVEKLYGKLPLPVGVMFGQAAANQAVSYDETSNVRFHPFVMVVRDEDEMLRMGTALIVEVPQQDGTVWNGRYTHQTSLHLPIDDIADGLSDEEHTQIHEAIEQSFDDIVALYVNDRTGKYTELEHVLIESTFLSPRIVFEINGKVLERSDDRVTLRSGAGLISLPLDDSLELKSATVKKRKKQVKS</sequence>
<dbReference type="OrthoDB" id="6234957at2"/>
<feature type="signal peptide" evidence="1">
    <location>
        <begin position="1"/>
        <end position="18"/>
    </location>
</feature>
<proteinExistence type="predicted"/>
<dbReference type="RefSeq" id="WP_055438691.1">
    <property type="nucleotide sequence ID" value="NZ_CYHB01000002.1"/>
</dbReference>
<evidence type="ECO:0000313" key="2">
    <source>
        <dbReference type="EMBL" id="CUA84848.1"/>
    </source>
</evidence>
<keyword evidence="1" id="KW-0732">Signal</keyword>
<keyword evidence="3" id="KW-1185">Reference proteome</keyword>
<accession>A0A0K6H1H9</accession>